<gene>
    <name evidence="2" type="ORF">HPP92_009527</name>
</gene>
<dbReference type="PANTHER" id="PTHR47722">
    <property type="entry name" value="EXPRESSED PROTEIN"/>
    <property type="match status" value="1"/>
</dbReference>
<name>A0A835RFH1_VANPL</name>
<feature type="domain" description="F-box" evidence="1">
    <location>
        <begin position="9"/>
        <end position="49"/>
    </location>
</feature>
<keyword evidence="3" id="KW-1185">Reference proteome</keyword>
<dbReference type="InterPro" id="IPR001810">
    <property type="entry name" value="F-box_dom"/>
</dbReference>
<evidence type="ECO:0000313" key="3">
    <source>
        <dbReference type="Proteomes" id="UP000636800"/>
    </source>
</evidence>
<dbReference type="Proteomes" id="UP000636800">
    <property type="component" value="Unassembled WGS sequence"/>
</dbReference>
<protein>
    <recommendedName>
        <fullName evidence="1">F-box domain-containing protein</fullName>
    </recommendedName>
</protein>
<sequence length="253" mass="28968">MAQERYTVEVLKAVFPLLDDGRDLASCMSVSRLWRDIAMDDYFWKCVCAKRWPSVCKRPPPALSFRRLYRTFSKSPPAEPLPPPQLSLQDLEFYIDIWSDLGLLFSDAVSGSDLRNGIKNPPREAPSPHRIHLDKPDYKMVLQVEPRIAIPLGHGPAVSVLVARRDTNKMARILDREAVDYVDRNVCKAMAYEYLKFSPAHPFTSRIRAWVSLLFSSVNDDDYADVFGIEIDFCDAASSEREVLLLLDMLDWK</sequence>
<dbReference type="AlphaFoldDB" id="A0A835RFH1"/>
<proteinExistence type="predicted"/>
<evidence type="ECO:0000313" key="2">
    <source>
        <dbReference type="EMBL" id="KAG0485448.1"/>
    </source>
</evidence>
<dbReference type="PANTHER" id="PTHR47722:SF1">
    <property type="entry name" value="F-BOX DOMAIN CONTAINING PROTEIN, EXPRESSED"/>
    <property type="match status" value="1"/>
</dbReference>
<accession>A0A835RFH1</accession>
<dbReference type="EMBL" id="JADCNL010000004">
    <property type="protein sequence ID" value="KAG0485448.1"/>
    <property type="molecule type" value="Genomic_DNA"/>
</dbReference>
<reference evidence="2 3" key="1">
    <citation type="journal article" date="2020" name="Nat. Food">
        <title>A phased Vanilla planifolia genome enables genetic improvement of flavour and production.</title>
        <authorList>
            <person name="Hasing T."/>
            <person name="Tang H."/>
            <person name="Brym M."/>
            <person name="Khazi F."/>
            <person name="Huang T."/>
            <person name="Chambers A.H."/>
        </authorList>
    </citation>
    <scope>NUCLEOTIDE SEQUENCE [LARGE SCALE GENOMIC DNA]</scope>
    <source>
        <tissue evidence="2">Leaf</tissue>
    </source>
</reference>
<dbReference type="OrthoDB" id="1922941at2759"/>
<dbReference type="SUPFAM" id="SSF81383">
    <property type="entry name" value="F-box domain"/>
    <property type="match status" value="1"/>
</dbReference>
<dbReference type="InterPro" id="IPR044207">
    <property type="entry name" value="At5g39250-like"/>
</dbReference>
<evidence type="ECO:0000259" key="1">
    <source>
        <dbReference type="Pfam" id="PF12937"/>
    </source>
</evidence>
<dbReference type="Pfam" id="PF12937">
    <property type="entry name" value="F-box-like"/>
    <property type="match status" value="1"/>
</dbReference>
<dbReference type="Gene3D" id="1.20.1280.50">
    <property type="match status" value="1"/>
</dbReference>
<dbReference type="InterPro" id="IPR036047">
    <property type="entry name" value="F-box-like_dom_sf"/>
</dbReference>
<organism evidence="2 3">
    <name type="scientific">Vanilla planifolia</name>
    <name type="common">Vanilla</name>
    <dbReference type="NCBI Taxonomy" id="51239"/>
    <lineage>
        <taxon>Eukaryota</taxon>
        <taxon>Viridiplantae</taxon>
        <taxon>Streptophyta</taxon>
        <taxon>Embryophyta</taxon>
        <taxon>Tracheophyta</taxon>
        <taxon>Spermatophyta</taxon>
        <taxon>Magnoliopsida</taxon>
        <taxon>Liliopsida</taxon>
        <taxon>Asparagales</taxon>
        <taxon>Orchidaceae</taxon>
        <taxon>Vanilloideae</taxon>
        <taxon>Vanilleae</taxon>
        <taxon>Vanilla</taxon>
    </lineage>
</organism>
<comment type="caution">
    <text evidence="2">The sequence shown here is derived from an EMBL/GenBank/DDBJ whole genome shotgun (WGS) entry which is preliminary data.</text>
</comment>